<name>A0A1V0DX71_9CAUD</name>
<evidence type="ECO:0000313" key="1">
    <source>
        <dbReference type="EMBL" id="ARB05707.1"/>
    </source>
</evidence>
<reference evidence="1" key="1">
    <citation type="submission" date="2016-11" db="EMBL/GenBank/DDBJ databases">
        <title>The complete genome sequence of Cyanosiphovirus S-ESS1.</title>
        <authorList>
            <person name="Han Y."/>
        </authorList>
    </citation>
    <scope>NUCLEOTIDE SEQUENCE [LARGE SCALE GENOMIC DNA]</scope>
</reference>
<dbReference type="KEGG" id="vg:62679256"/>
<keyword evidence="2" id="KW-1185">Reference proteome</keyword>
<organism evidence="1">
    <name type="scientific">Synechococcus virus S-ESS1</name>
    <dbReference type="NCBI Taxonomy" id="1964565"/>
    <lineage>
        <taxon>Viruses</taxon>
        <taxon>Duplodnaviria</taxon>
        <taxon>Heunggongvirae</taxon>
        <taxon>Uroviricota</taxon>
        <taxon>Caudoviricetes</taxon>
        <taxon>Casjensviridae</taxon>
        <taxon>Sessunavirus</taxon>
        <taxon>Sessunavirus SESS1</taxon>
    </lineage>
</organism>
<dbReference type="RefSeq" id="YP_009997111.1">
    <property type="nucleotide sequence ID" value="NC_052968.1"/>
</dbReference>
<accession>A0A1V0DX71</accession>
<dbReference type="Proteomes" id="UP000225878">
    <property type="component" value="Segment"/>
</dbReference>
<protein>
    <submittedName>
        <fullName evidence="1">Uncharacterized protein</fullName>
    </submittedName>
</protein>
<proteinExistence type="predicted"/>
<dbReference type="EMBL" id="KY249644">
    <property type="protein sequence ID" value="ARB05707.1"/>
    <property type="molecule type" value="Genomic_DNA"/>
</dbReference>
<evidence type="ECO:0000313" key="2">
    <source>
        <dbReference type="Proteomes" id="UP000225878"/>
    </source>
</evidence>
<sequence>MLTMEDVRKSGFCVRGAKAHCTELGIDFKGLVKNGFPLAEAEAIQDAHVQRIVAVAKKRIADGRRR</sequence>
<dbReference type="GeneID" id="62679256"/>